<feature type="compositionally biased region" description="Basic and acidic residues" evidence="1">
    <location>
        <begin position="1"/>
        <end position="12"/>
    </location>
</feature>
<dbReference type="Pfam" id="PF18803">
    <property type="entry name" value="CxC2"/>
    <property type="match status" value="1"/>
</dbReference>
<proteinExistence type="predicted"/>
<reference evidence="4" key="2">
    <citation type="submission" date="2015-01" db="EMBL/GenBank/DDBJ databases">
        <title>Evolutionary Origins and Diversification of the Mycorrhizal Mutualists.</title>
        <authorList>
            <consortium name="DOE Joint Genome Institute"/>
            <consortium name="Mycorrhizal Genomics Consortium"/>
            <person name="Kohler A."/>
            <person name="Kuo A."/>
            <person name="Nagy L.G."/>
            <person name="Floudas D."/>
            <person name="Copeland A."/>
            <person name="Barry K.W."/>
            <person name="Cichocki N."/>
            <person name="Veneault-Fourrey C."/>
            <person name="LaButti K."/>
            <person name="Lindquist E.A."/>
            <person name="Lipzen A."/>
            <person name="Lundell T."/>
            <person name="Morin E."/>
            <person name="Murat C."/>
            <person name="Riley R."/>
            <person name="Ohm R."/>
            <person name="Sun H."/>
            <person name="Tunlid A."/>
            <person name="Henrissat B."/>
            <person name="Grigoriev I.V."/>
            <person name="Hibbett D.S."/>
            <person name="Martin F."/>
        </authorList>
    </citation>
    <scope>NUCLEOTIDE SEQUENCE [LARGE SCALE GENOMIC DNA]</scope>
    <source>
        <strain evidence="4">LaAM-08-1</strain>
    </source>
</reference>
<dbReference type="InterPro" id="IPR041457">
    <property type="entry name" value="CxC2_KDZ-assoc"/>
</dbReference>
<evidence type="ECO:0000256" key="1">
    <source>
        <dbReference type="SAM" id="MobiDB-lite"/>
    </source>
</evidence>
<dbReference type="AlphaFoldDB" id="A0A0C9WKC7"/>
<feature type="region of interest" description="Disordered" evidence="1">
    <location>
        <begin position="869"/>
        <end position="909"/>
    </location>
</feature>
<evidence type="ECO:0000259" key="2">
    <source>
        <dbReference type="Pfam" id="PF18803"/>
    </source>
</evidence>
<dbReference type="InterPro" id="IPR040521">
    <property type="entry name" value="KDZ"/>
</dbReference>
<feature type="region of interest" description="Disordered" evidence="1">
    <location>
        <begin position="1"/>
        <end position="47"/>
    </location>
</feature>
<feature type="compositionally biased region" description="Polar residues" evidence="1">
    <location>
        <begin position="35"/>
        <end position="47"/>
    </location>
</feature>
<dbReference type="STRING" id="1095629.A0A0C9WKC7"/>
<reference evidence="3 4" key="1">
    <citation type="submission" date="2014-04" db="EMBL/GenBank/DDBJ databases">
        <authorList>
            <consortium name="DOE Joint Genome Institute"/>
            <person name="Kuo A."/>
            <person name="Kohler A."/>
            <person name="Nagy L.G."/>
            <person name="Floudas D."/>
            <person name="Copeland A."/>
            <person name="Barry K.W."/>
            <person name="Cichocki N."/>
            <person name="Veneault-Fourrey C."/>
            <person name="LaButti K."/>
            <person name="Lindquist E.A."/>
            <person name="Lipzen A."/>
            <person name="Lundell T."/>
            <person name="Morin E."/>
            <person name="Murat C."/>
            <person name="Sun H."/>
            <person name="Tunlid A."/>
            <person name="Henrissat B."/>
            <person name="Grigoriev I.V."/>
            <person name="Hibbett D.S."/>
            <person name="Martin F."/>
            <person name="Nordberg H.P."/>
            <person name="Cantor M.N."/>
            <person name="Hua S.X."/>
        </authorList>
    </citation>
    <scope>NUCLEOTIDE SEQUENCE [LARGE SCALE GENOMIC DNA]</scope>
    <source>
        <strain evidence="3 4">LaAM-08-1</strain>
    </source>
</reference>
<keyword evidence="4" id="KW-1185">Reference proteome</keyword>
<sequence length="909" mass="104111">MSKHKGSDDSKNDPQPPPNCIHNRPGFQVAHTRDPPTQQATITSSMSGITTLALGASGDRLKAKHRERSHTPAAPLPPTPTPASLLQTSFPDNISLHTEDNPAATDTAKPKRKHNNNAQRYCVECEQEDSFFKCKDCLGGCQLRCQACLFFEKDYLGNLGLRIQLGHRGHPCPCPMPGPPSFMVFNTSGVHSVNANYCDCPNDDGPDRRTQLLRLGRFPATFTRPNTAFMFDCLDTFHEHMLQGKGNLYDFYDVLLRKTDNANVSDSIYRYKEIHRVFQIWRNLMVLKPAGQGHDPEGIEATSPGSLTVECPACPHPGRNLPDDWQKAVNVNFKLKSKEHGLKDVELMPGWGPYVEESGYQNFIANYVDQPEINTCESEHDAIVRAQTRCTPGYAIFIMYDIGCQWSKNYQSRMADFPEHMRIKSGMKVDVLIPSWHINGHGERCKKRFCLWYTKGIGRTCREEVEISWSHTNPLVPSVREMAPVAWHDTLNDHWNGWNFHKIVGFRTLFAKRFQEAVLMSKKQTEVSDKFSEMFPSKVVNKWIKMVENWEGNPKAVNLYNEPEKTFPRFVFKNKLSRSKGKKTSKQLANLKEKRSSLIHKIQLWQPVQLAYVLHIATLLPFVHDVDEYTNQYANLESTPLFLPSSLPPSILTLSDKLKEMCEAECRLRELQADDALSKIHCLRRIITGLWLFKKINVSGTGNRPNTRMLNMYNRLHSKLQCAAHCYRTAYNALLALDPTRSWKEHLRKLDPADIRGSGRDPDDVEDTKRSKGRFEPSWIWLVPCSPCERGDDQTEEEFNDTIVLSYFEWRAKWWLEQDNRRQIEDMSVLSRVSAYTHKQASICDRMAARCAGYWLQIMKKHNVVPGVRNTVETTSKSDNDDDDDDELDKHEDSLDLGDLDVEDLVDFD</sequence>
<dbReference type="PANTHER" id="PTHR33104">
    <property type="entry name" value="SI:DKEY-29D5.2"/>
    <property type="match status" value="1"/>
</dbReference>
<feature type="domain" description="CxC2-like cysteine cluster KDZ transposase-associated" evidence="2">
    <location>
        <begin position="156"/>
        <end position="262"/>
    </location>
</feature>
<dbReference type="EMBL" id="KN838729">
    <property type="protein sequence ID" value="KIJ96214.1"/>
    <property type="molecule type" value="Genomic_DNA"/>
</dbReference>
<evidence type="ECO:0000313" key="3">
    <source>
        <dbReference type="EMBL" id="KIJ96214.1"/>
    </source>
</evidence>
<feature type="compositionally biased region" description="Acidic residues" evidence="1">
    <location>
        <begin position="895"/>
        <end position="909"/>
    </location>
</feature>
<evidence type="ECO:0000313" key="4">
    <source>
        <dbReference type="Proteomes" id="UP000054477"/>
    </source>
</evidence>
<dbReference type="PANTHER" id="PTHR33104:SF2">
    <property type="entry name" value="CXC3 LIKE CYSTEINE CLUSTER DOMAIN-CONTAINING PROTEIN"/>
    <property type="match status" value="1"/>
</dbReference>
<feature type="compositionally biased region" description="Polar residues" evidence="1">
    <location>
        <begin position="87"/>
        <end position="96"/>
    </location>
</feature>
<name>A0A0C9WKC7_9AGAR</name>
<dbReference type="OrthoDB" id="2804062at2759"/>
<gene>
    <name evidence="3" type="ORF">K443DRAFT_134179</name>
</gene>
<feature type="region of interest" description="Disordered" evidence="1">
    <location>
        <begin position="59"/>
        <end position="113"/>
    </location>
</feature>
<dbReference type="HOGENOM" id="CLU_003703_13_0_1"/>
<organism evidence="3 4">
    <name type="scientific">Laccaria amethystina LaAM-08-1</name>
    <dbReference type="NCBI Taxonomy" id="1095629"/>
    <lineage>
        <taxon>Eukaryota</taxon>
        <taxon>Fungi</taxon>
        <taxon>Dikarya</taxon>
        <taxon>Basidiomycota</taxon>
        <taxon>Agaricomycotina</taxon>
        <taxon>Agaricomycetes</taxon>
        <taxon>Agaricomycetidae</taxon>
        <taxon>Agaricales</taxon>
        <taxon>Agaricineae</taxon>
        <taxon>Hydnangiaceae</taxon>
        <taxon>Laccaria</taxon>
    </lineage>
</organism>
<dbReference type="Pfam" id="PF18758">
    <property type="entry name" value="KDZ"/>
    <property type="match status" value="1"/>
</dbReference>
<accession>A0A0C9WKC7</accession>
<protein>
    <recommendedName>
        <fullName evidence="2">CxC2-like cysteine cluster KDZ transposase-associated domain-containing protein</fullName>
    </recommendedName>
</protein>
<dbReference type="Proteomes" id="UP000054477">
    <property type="component" value="Unassembled WGS sequence"/>
</dbReference>